<keyword evidence="1" id="KW-0812">Transmembrane</keyword>
<sequence>MGAVGSWSWAGSLCWALLRSYAAGAGLSLVQHTYVINFCPALLDVLALICLPWMIVAAICRGCIILLATGIHKLLSTPLLLVSILLLQWMD</sequence>
<comment type="caution">
    <text evidence="2">The sequence shown here is derived from an EMBL/GenBank/DDBJ whole genome shotgun (WGS) entry which is preliminary data.</text>
</comment>
<reference evidence="2" key="1">
    <citation type="submission" date="2023-05" db="EMBL/GenBank/DDBJ databases">
        <title>Nepenthes gracilis genome sequencing.</title>
        <authorList>
            <person name="Fukushima K."/>
        </authorList>
    </citation>
    <scope>NUCLEOTIDE SEQUENCE</scope>
    <source>
        <strain evidence="2">SING2019-196</strain>
    </source>
</reference>
<evidence type="ECO:0000313" key="2">
    <source>
        <dbReference type="EMBL" id="GMH15562.1"/>
    </source>
</evidence>
<proteinExistence type="predicted"/>
<dbReference type="EMBL" id="BSYO01000015">
    <property type="protein sequence ID" value="GMH15562.1"/>
    <property type="molecule type" value="Genomic_DNA"/>
</dbReference>
<keyword evidence="3" id="KW-1185">Reference proteome</keyword>
<evidence type="ECO:0000313" key="3">
    <source>
        <dbReference type="Proteomes" id="UP001279734"/>
    </source>
</evidence>
<evidence type="ECO:0000256" key="1">
    <source>
        <dbReference type="SAM" id="Phobius"/>
    </source>
</evidence>
<protein>
    <submittedName>
        <fullName evidence="2">Uncharacterized protein</fullName>
    </submittedName>
</protein>
<accession>A0AAD3SR30</accession>
<organism evidence="2 3">
    <name type="scientific">Nepenthes gracilis</name>
    <name type="common">Slender pitcher plant</name>
    <dbReference type="NCBI Taxonomy" id="150966"/>
    <lineage>
        <taxon>Eukaryota</taxon>
        <taxon>Viridiplantae</taxon>
        <taxon>Streptophyta</taxon>
        <taxon>Embryophyta</taxon>
        <taxon>Tracheophyta</taxon>
        <taxon>Spermatophyta</taxon>
        <taxon>Magnoliopsida</taxon>
        <taxon>eudicotyledons</taxon>
        <taxon>Gunneridae</taxon>
        <taxon>Pentapetalae</taxon>
        <taxon>Caryophyllales</taxon>
        <taxon>Nepenthaceae</taxon>
        <taxon>Nepenthes</taxon>
    </lineage>
</organism>
<gene>
    <name evidence="2" type="ORF">Nepgr_017403</name>
</gene>
<dbReference type="Proteomes" id="UP001279734">
    <property type="component" value="Unassembled WGS sequence"/>
</dbReference>
<keyword evidence="1" id="KW-1133">Transmembrane helix</keyword>
<feature type="transmembrane region" description="Helical" evidence="1">
    <location>
        <begin position="74"/>
        <end position="90"/>
    </location>
</feature>
<dbReference type="AlphaFoldDB" id="A0AAD3SR30"/>
<name>A0AAD3SR30_NEPGR</name>
<keyword evidence="1" id="KW-0472">Membrane</keyword>